<dbReference type="InterPro" id="IPR002105">
    <property type="entry name" value="Dockerin_1_rpt"/>
</dbReference>
<dbReference type="KEGG" id="ccl:Clocl_3255"/>
<evidence type="ECO:0000256" key="2">
    <source>
        <dbReference type="ARBA" id="ARBA00023277"/>
    </source>
</evidence>
<evidence type="ECO:0000256" key="3">
    <source>
        <dbReference type="ARBA" id="ARBA00023295"/>
    </source>
</evidence>
<feature type="active site" evidence="5">
    <location>
        <position position="383"/>
    </location>
</feature>
<accession>G8LWC3</accession>
<name>G8LWC3_ACECE</name>
<feature type="signal peptide" evidence="6">
    <location>
        <begin position="1"/>
        <end position="27"/>
    </location>
</feature>
<proteinExistence type="inferred from homology"/>
<keyword evidence="6" id="KW-0732">Signal</keyword>
<dbReference type="InterPro" id="IPR036439">
    <property type="entry name" value="Dockerin_dom_sf"/>
</dbReference>
<dbReference type="PANTHER" id="PTHR22298">
    <property type="entry name" value="ENDO-1,4-BETA-GLUCANASE"/>
    <property type="match status" value="1"/>
</dbReference>
<dbReference type="Pfam" id="PF00404">
    <property type="entry name" value="Dockerin_1"/>
    <property type="match status" value="1"/>
</dbReference>
<gene>
    <name evidence="8" type="ordered locus">Clocl_3255</name>
</gene>
<keyword evidence="4 5" id="KW-0624">Polysaccharide degradation</keyword>
<dbReference type="Pfam" id="PF00759">
    <property type="entry name" value="Glyco_hydro_9"/>
    <property type="match status" value="1"/>
</dbReference>
<dbReference type="OrthoDB" id="9758662at2"/>
<sequence precursor="true">MKKLCSIALVIAMSLTTAIVPYFNASAASISSSSYAEALKYSIWFYDANKCGKDVAVDNVFSWRGPCHTTDGSNVGADLTGGFHDCGDHIKFGITNGYAASILGWSLYEFRPAFDASGNTNKILSTLKYFTDYIMRCRVSSDKYYYHVGDPSDHDYWGPPEQQTGSRSTVRYMGAGQGAADVCGLYSAALSLMYLNYKSIDPSYAEKCLTHAKELYALGKKYPGVGNADHFYSSSDWRDDMAWAAMWLYAIEKDNSYLNDANSWVPSPATNWTICWNDMKLAVAAVGASLTGDSKYKDAISSNLSYWKNSVPTSNGGLKILDSWGTLRYTASECLLALVYYKLYKDESAKSFAKSQIDYILGNNPANMSYVIGFGSNYPKHPHHRAASGYVGWDQWKNPAKNVLIGALVGGPDSSDRYIDETDKYTCSEVGIDYNAGLVGALAGMVQFYGDIPTNTPTPVTPTPTNPQIKYGDLNNDNEINSIDYAYLKQYLLGMSTQNINLAAADVNLDGDINSIDFALVKKYLLGMINTLPYIN</sequence>
<feature type="chain" id="PRO_5018382271" description="Glucanase" evidence="6">
    <location>
        <begin position="28"/>
        <end position="536"/>
    </location>
</feature>
<dbReference type="InterPro" id="IPR016134">
    <property type="entry name" value="Dockerin_dom"/>
</dbReference>
<evidence type="ECO:0000313" key="8">
    <source>
        <dbReference type="EMBL" id="AEV69770.1"/>
    </source>
</evidence>
<evidence type="ECO:0000256" key="6">
    <source>
        <dbReference type="RuleBase" id="RU361166"/>
    </source>
</evidence>
<keyword evidence="3 5" id="KW-0326">Glycosidase</keyword>
<dbReference type="RefSeq" id="WP_014256303.1">
    <property type="nucleotide sequence ID" value="NC_016627.1"/>
</dbReference>
<dbReference type="GO" id="GO:0000272">
    <property type="term" value="P:polysaccharide catabolic process"/>
    <property type="evidence" value="ECO:0007669"/>
    <property type="project" value="UniProtKB-KW"/>
</dbReference>
<dbReference type="PROSITE" id="PS00448">
    <property type="entry name" value="CLOS_CELLULOSOME_RPT"/>
    <property type="match status" value="1"/>
</dbReference>
<evidence type="ECO:0000256" key="5">
    <source>
        <dbReference type="PROSITE-ProRule" id="PRU10059"/>
    </source>
</evidence>
<dbReference type="Gene3D" id="1.10.1330.10">
    <property type="entry name" value="Dockerin domain"/>
    <property type="match status" value="1"/>
</dbReference>
<dbReference type="InterPro" id="IPR012341">
    <property type="entry name" value="6hp_glycosidase-like_sf"/>
</dbReference>
<dbReference type="Gene3D" id="1.50.10.10">
    <property type="match status" value="1"/>
</dbReference>
<keyword evidence="9" id="KW-1185">Reference proteome</keyword>
<evidence type="ECO:0000256" key="1">
    <source>
        <dbReference type="ARBA" id="ARBA00022801"/>
    </source>
</evidence>
<keyword evidence="1 5" id="KW-0378">Hydrolase</keyword>
<dbReference type="GO" id="GO:0004553">
    <property type="term" value="F:hydrolase activity, hydrolyzing O-glycosyl compounds"/>
    <property type="evidence" value="ECO:0007669"/>
    <property type="project" value="UniProtKB-UniRule"/>
</dbReference>
<evidence type="ECO:0000259" key="7">
    <source>
        <dbReference type="PROSITE" id="PS51766"/>
    </source>
</evidence>
<dbReference type="STRING" id="720554.Clocl_3255"/>
<dbReference type="InterPro" id="IPR001701">
    <property type="entry name" value="Glyco_hydro_9"/>
</dbReference>
<dbReference type="CDD" id="cd14256">
    <property type="entry name" value="Dockerin_I"/>
    <property type="match status" value="1"/>
</dbReference>
<dbReference type="EC" id="3.2.1.-" evidence="6"/>
<dbReference type="SUPFAM" id="SSF63446">
    <property type="entry name" value="Type I dockerin domain"/>
    <property type="match status" value="1"/>
</dbReference>
<reference evidence="8 9" key="2">
    <citation type="journal article" date="2012" name="Stand. Genomic Sci.">
        <title>Complete Genome Sequence of Clostridium clariflavum DSM 19732.</title>
        <authorList>
            <person name="Izquierdo J.A."/>
            <person name="Goodwin L."/>
            <person name="Davenport K.W."/>
            <person name="Teshima H."/>
            <person name="Bruce D."/>
            <person name="Detter C."/>
            <person name="Tapia R."/>
            <person name="Han S."/>
            <person name="Land M."/>
            <person name="Hauser L."/>
            <person name="Jeffries C.D."/>
            <person name="Han J."/>
            <person name="Pitluck S."/>
            <person name="Nolan M."/>
            <person name="Chen A."/>
            <person name="Huntemann M."/>
            <person name="Mavromatis K."/>
            <person name="Mikhailova N."/>
            <person name="Liolios K."/>
            <person name="Woyke T."/>
            <person name="Lynd L.R."/>
        </authorList>
    </citation>
    <scope>NUCLEOTIDE SEQUENCE [LARGE SCALE GENOMIC DNA]</scope>
    <source>
        <strain evidence="9">DSM 19732 / NBRC 101661 / EBR45</strain>
    </source>
</reference>
<dbReference type="eggNOG" id="COG4733">
    <property type="taxonomic scope" value="Bacteria"/>
</dbReference>
<dbReference type="AlphaFoldDB" id="G8LWC3"/>
<dbReference type="SUPFAM" id="SSF48208">
    <property type="entry name" value="Six-hairpin glycosidases"/>
    <property type="match status" value="1"/>
</dbReference>
<dbReference type="EMBL" id="CP003065">
    <property type="protein sequence ID" value="AEV69770.1"/>
    <property type="molecule type" value="Genomic_DNA"/>
</dbReference>
<comment type="similarity">
    <text evidence="5 6">Belongs to the glycosyl hydrolase 9 (cellulase E) family.</text>
</comment>
<dbReference type="InterPro" id="IPR018221">
    <property type="entry name" value="Glyco_hydro_9_His_AS"/>
</dbReference>
<reference evidence="9" key="1">
    <citation type="submission" date="2011-12" db="EMBL/GenBank/DDBJ databases">
        <title>Complete sequence of Clostridium clariflavum DSM 19732.</title>
        <authorList>
            <consortium name="US DOE Joint Genome Institute"/>
            <person name="Lucas S."/>
            <person name="Han J."/>
            <person name="Lapidus A."/>
            <person name="Cheng J.-F."/>
            <person name="Goodwin L."/>
            <person name="Pitluck S."/>
            <person name="Peters L."/>
            <person name="Teshima H."/>
            <person name="Detter J.C."/>
            <person name="Han C."/>
            <person name="Tapia R."/>
            <person name="Land M."/>
            <person name="Hauser L."/>
            <person name="Kyrpides N."/>
            <person name="Ivanova N."/>
            <person name="Pagani I."/>
            <person name="Kitzmiller T."/>
            <person name="Lynd L."/>
            <person name="Izquierdo J."/>
            <person name="Woyke T."/>
        </authorList>
    </citation>
    <scope>NUCLEOTIDE SEQUENCE [LARGE SCALE GENOMIC DNA]</scope>
    <source>
        <strain evidence="9">DSM 19732 / NBRC 101661 / EBR45</strain>
    </source>
</reference>
<feature type="domain" description="Dockerin" evidence="7">
    <location>
        <begin position="467"/>
        <end position="534"/>
    </location>
</feature>
<evidence type="ECO:0000313" key="9">
    <source>
        <dbReference type="Proteomes" id="UP000005435"/>
    </source>
</evidence>
<dbReference type="PROSITE" id="PS00592">
    <property type="entry name" value="GH9_2"/>
    <property type="match status" value="1"/>
</dbReference>
<keyword evidence="2 5" id="KW-0119">Carbohydrate metabolism</keyword>
<dbReference type="Proteomes" id="UP000005435">
    <property type="component" value="Chromosome"/>
</dbReference>
<dbReference type="InterPro" id="IPR008928">
    <property type="entry name" value="6-hairpin_glycosidase_sf"/>
</dbReference>
<organism evidence="8 9">
    <name type="scientific">Acetivibrio clariflavus (strain DSM 19732 / NBRC 101661 / EBR45)</name>
    <name type="common">Clostridium clariflavum</name>
    <dbReference type="NCBI Taxonomy" id="720554"/>
    <lineage>
        <taxon>Bacteria</taxon>
        <taxon>Bacillati</taxon>
        <taxon>Bacillota</taxon>
        <taxon>Clostridia</taxon>
        <taxon>Eubacteriales</taxon>
        <taxon>Oscillospiraceae</taxon>
        <taxon>Acetivibrio</taxon>
    </lineage>
</organism>
<protein>
    <recommendedName>
        <fullName evidence="6">Glucanase</fullName>
        <ecNumber evidence="6">3.2.1.-</ecNumber>
    </recommendedName>
</protein>
<evidence type="ECO:0000256" key="4">
    <source>
        <dbReference type="ARBA" id="ARBA00023326"/>
    </source>
</evidence>
<dbReference type="PROSITE" id="PS51766">
    <property type="entry name" value="DOCKERIN"/>
    <property type="match status" value="1"/>
</dbReference>
<dbReference type="HOGENOM" id="CLU_008926_1_5_9"/>